<sequence>MDETAPEQISFLALAEINMSDVAALESQLNRTDVKSVPYESLESTLRADKDQYSKPV</sequence>
<reference evidence="1" key="2">
    <citation type="submission" date="2020-11" db="EMBL/GenBank/DDBJ databases">
        <authorList>
            <person name="McCartney M.A."/>
            <person name="Auch B."/>
            <person name="Kono T."/>
            <person name="Mallez S."/>
            <person name="Becker A."/>
            <person name="Gohl D.M."/>
            <person name="Silverstein K.A.T."/>
            <person name="Koren S."/>
            <person name="Bechman K.B."/>
            <person name="Herman A."/>
            <person name="Abrahante J.E."/>
            <person name="Garbe J."/>
        </authorList>
    </citation>
    <scope>NUCLEOTIDE SEQUENCE</scope>
    <source>
        <strain evidence="1">Duluth1</strain>
        <tissue evidence="1">Whole animal</tissue>
    </source>
</reference>
<proteinExistence type="predicted"/>
<accession>A0A9D4HVX5</accession>
<dbReference type="AlphaFoldDB" id="A0A9D4HVX5"/>
<dbReference type="EMBL" id="JAIWYP010000011">
    <property type="protein sequence ID" value="KAH3734799.1"/>
    <property type="molecule type" value="Genomic_DNA"/>
</dbReference>
<keyword evidence="2" id="KW-1185">Reference proteome</keyword>
<evidence type="ECO:0000313" key="2">
    <source>
        <dbReference type="Proteomes" id="UP000828390"/>
    </source>
</evidence>
<evidence type="ECO:0000313" key="1">
    <source>
        <dbReference type="EMBL" id="KAH3734799.1"/>
    </source>
</evidence>
<gene>
    <name evidence="1" type="ORF">DPMN_041247</name>
</gene>
<reference evidence="1" key="1">
    <citation type="journal article" date="2019" name="bioRxiv">
        <title>The Genome of the Zebra Mussel, Dreissena polymorpha: A Resource for Invasive Species Research.</title>
        <authorList>
            <person name="McCartney M.A."/>
            <person name="Auch B."/>
            <person name="Kono T."/>
            <person name="Mallez S."/>
            <person name="Zhang Y."/>
            <person name="Obille A."/>
            <person name="Becker A."/>
            <person name="Abrahante J.E."/>
            <person name="Garbe J."/>
            <person name="Badalamenti J.P."/>
            <person name="Herman A."/>
            <person name="Mangelson H."/>
            <person name="Liachko I."/>
            <person name="Sullivan S."/>
            <person name="Sone E.D."/>
            <person name="Koren S."/>
            <person name="Silverstein K.A.T."/>
            <person name="Beckman K.B."/>
            <person name="Gohl D.M."/>
        </authorList>
    </citation>
    <scope>NUCLEOTIDE SEQUENCE</scope>
    <source>
        <strain evidence="1">Duluth1</strain>
        <tissue evidence="1">Whole animal</tissue>
    </source>
</reference>
<name>A0A9D4HVX5_DREPO</name>
<comment type="caution">
    <text evidence="1">The sequence shown here is derived from an EMBL/GenBank/DDBJ whole genome shotgun (WGS) entry which is preliminary data.</text>
</comment>
<dbReference type="Proteomes" id="UP000828390">
    <property type="component" value="Unassembled WGS sequence"/>
</dbReference>
<organism evidence="1 2">
    <name type="scientific">Dreissena polymorpha</name>
    <name type="common">Zebra mussel</name>
    <name type="synonym">Mytilus polymorpha</name>
    <dbReference type="NCBI Taxonomy" id="45954"/>
    <lineage>
        <taxon>Eukaryota</taxon>
        <taxon>Metazoa</taxon>
        <taxon>Spiralia</taxon>
        <taxon>Lophotrochozoa</taxon>
        <taxon>Mollusca</taxon>
        <taxon>Bivalvia</taxon>
        <taxon>Autobranchia</taxon>
        <taxon>Heteroconchia</taxon>
        <taxon>Euheterodonta</taxon>
        <taxon>Imparidentia</taxon>
        <taxon>Neoheterodontei</taxon>
        <taxon>Myida</taxon>
        <taxon>Dreissenoidea</taxon>
        <taxon>Dreissenidae</taxon>
        <taxon>Dreissena</taxon>
    </lineage>
</organism>
<protein>
    <submittedName>
        <fullName evidence="1">Uncharacterized protein</fullName>
    </submittedName>
</protein>